<dbReference type="GeneID" id="28494597"/>
<keyword evidence="3" id="KW-1185">Reference proteome</keyword>
<dbReference type="STRING" id="1712654.A7C91_00345"/>
<dbReference type="KEGG" id="tpie:A7C91_00345"/>
<dbReference type="Proteomes" id="UP000076969">
    <property type="component" value="Chromosome"/>
</dbReference>
<sequence length="378" mass="42287">MRQKVVWFILGVLVGGLFVVSTYLSNGNIQYVAPAVQKIPGNNYTTLLLYSPNGLPLNVKNVQKAVQQFVVKNAPKAKWHAYAVPELPSDAVLSGYGIKVTKDGRVNVLILATRKGAFIQPTEVQNELMEWSKTAPKFMPDVIPWEKIGVPEGWKAKSVDSNGNVRAYTGESSPYWHNFGRQELRYDDPPYGKLYAQFYIWGLWNDGNPTEERFLCTTDENGHGTYRVTPGVEIGGNYGNYFTNDIKITHDWGVDPTLNGRLGIMKPVGIINKHETLTITIGPVLYPLAIGGYKVYGDAIDPQEVWDFDIPYNEDASHHTIGFMPSSEGVVKESVLHDGSWHSVINVKLWAKFRHKTIIGIIDSHEIWAAVTWIVKVG</sequence>
<gene>
    <name evidence="2" type="ORF">A7C91_00345</name>
</gene>
<keyword evidence="1" id="KW-0472">Membrane</keyword>
<dbReference type="RefSeq" id="WP_068663901.1">
    <property type="nucleotide sequence ID" value="NZ_CP015520.1"/>
</dbReference>
<accession>A0A172WEH1</accession>
<reference evidence="3" key="1">
    <citation type="journal article" date="2016" name="Syst. Appl. Microbiol.">
        <title>Thermococcus piezophilus sp. nov., a novel hyperthermophilic and piezophilic archaeon with a broad pressure range for growth, isolated from a deepest hydrothermal vent at the Mid-Cayman Rise.</title>
        <authorList>
            <person name="Dalmasso C."/>
            <person name="Oger P."/>
            <person name="Selva G."/>
            <person name="Courtine D."/>
            <person name="L'Haridon S."/>
            <person name="Garlaschelli A."/>
            <person name="Roussel E."/>
            <person name="Miyazaki J."/>
            <person name="Reveillaud J."/>
            <person name="Jebbar M."/>
            <person name="Takai K."/>
            <person name="Maignien L."/>
            <person name="Alain K."/>
        </authorList>
    </citation>
    <scope>NUCLEOTIDE SEQUENCE [LARGE SCALE GENOMIC DNA]</scope>
    <source>
        <strain evidence="3">CDGS</strain>
    </source>
</reference>
<dbReference type="OrthoDB" id="102376at2157"/>
<feature type="transmembrane region" description="Helical" evidence="1">
    <location>
        <begin position="5"/>
        <end position="24"/>
    </location>
</feature>
<organism evidence="2 3">
    <name type="scientific">Thermococcus piezophilus</name>
    <dbReference type="NCBI Taxonomy" id="1712654"/>
    <lineage>
        <taxon>Archaea</taxon>
        <taxon>Methanobacteriati</taxon>
        <taxon>Methanobacteriota</taxon>
        <taxon>Thermococci</taxon>
        <taxon>Thermococcales</taxon>
        <taxon>Thermococcaceae</taxon>
        <taxon>Thermococcus</taxon>
    </lineage>
</organism>
<keyword evidence="1" id="KW-1133">Transmembrane helix</keyword>
<keyword evidence="1" id="KW-0812">Transmembrane</keyword>
<dbReference type="EMBL" id="CP015520">
    <property type="protein sequence ID" value="ANF21824.1"/>
    <property type="molecule type" value="Genomic_DNA"/>
</dbReference>
<dbReference type="AlphaFoldDB" id="A0A172WEH1"/>
<evidence type="ECO:0000313" key="2">
    <source>
        <dbReference type="EMBL" id="ANF21824.1"/>
    </source>
</evidence>
<evidence type="ECO:0000256" key="1">
    <source>
        <dbReference type="SAM" id="Phobius"/>
    </source>
</evidence>
<name>A0A172WEH1_9EURY</name>
<evidence type="ECO:0000313" key="3">
    <source>
        <dbReference type="Proteomes" id="UP000076969"/>
    </source>
</evidence>
<proteinExistence type="predicted"/>
<protein>
    <submittedName>
        <fullName evidence="2">Uncharacterized protein</fullName>
    </submittedName>
</protein>